<dbReference type="SUPFAM" id="SSF48425">
    <property type="entry name" value="Sec7 domain"/>
    <property type="match status" value="1"/>
</dbReference>
<feature type="region of interest" description="Disordered" evidence="3">
    <location>
        <begin position="742"/>
        <end position="763"/>
    </location>
</feature>
<protein>
    <submittedName>
        <fullName evidence="5">Guanine nucleotide exchange protein for ADP-robosylation factor</fullName>
    </submittedName>
</protein>
<feature type="compositionally biased region" description="Polar residues" evidence="3">
    <location>
        <begin position="673"/>
        <end position="691"/>
    </location>
</feature>
<dbReference type="InterPro" id="IPR032691">
    <property type="entry name" value="Mon2/Sec7/BIG1-like_HUS"/>
</dbReference>
<dbReference type="EMBL" id="JASJQH010000727">
    <property type="protein sequence ID" value="KAK9763124.1"/>
    <property type="molecule type" value="Genomic_DNA"/>
</dbReference>
<feature type="compositionally biased region" description="Basic and acidic residues" evidence="3">
    <location>
        <begin position="424"/>
        <end position="433"/>
    </location>
</feature>
<dbReference type="SUPFAM" id="SSF48371">
    <property type="entry name" value="ARM repeat"/>
    <property type="match status" value="1"/>
</dbReference>
<evidence type="ECO:0000256" key="2">
    <source>
        <dbReference type="ARBA" id="ARBA00022927"/>
    </source>
</evidence>
<evidence type="ECO:0000259" key="4">
    <source>
        <dbReference type="PROSITE" id="PS50190"/>
    </source>
</evidence>
<dbReference type="InterPro" id="IPR000904">
    <property type="entry name" value="Sec7_dom"/>
</dbReference>
<dbReference type="Proteomes" id="UP001479436">
    <property type="component" value="Unassembled WGS sequence"/>
</dbReference>
<evidence type="ECO:0000256" key="3">
    <source>
        <dbReference type="SAM" id="MobiDB-lite"/>
    </source>
</evidence>
<feature type="domain" description="SEC7" evidence="4">
    <location>
        <begin position="802"/>
        <end position="990"/>
    </location>
</feature>
<keyword evidence="2" id="KW-0653">Protein transport</keyword>
<dbReference type="PANTHER" id="PTHR10663:SF375">
    <property type="entry name" value="LD29171P"/>
    <property type="match status" value="1"/>
</dbReference>
<proteinExistence type="predicted"/>
<dbReference type="InterPro" id="IPR016024">
    <property type="entry name" value="ARM-type_fold"/>
</dbReference>
<dbReference type="Gene3D" id="1.10.220.20">
    <property type="match status" value="1"/>
</dbReference>
<evidence type="ECO:0000313" key="6">
    <source>
        <dbReference type="Proteomes" id="UP001479436"/>
    </source>
</evidence>
<dbReference type="Pfam" id="PF16213">
    <property type="entry name" value="DCB"/>
    <property type="match status" value="1"/>
</dbReference>
<feature type="compositionally biased region" description="Polar residues" evidence="3">
    <location>
        <begin position="394"/>
        <end position="419"/>
    </location>
</feature>
<gene>
    <name evidence="5" type="primary">SEC7_3</name>
    <name evidence="5" type="ORF">K7432_010497</name>
</gene>
<dbReference type="Pfam" id="PF12783">
    <property type="entry name" value="Sec7-like_HUS"/>
    <property type="match status" value="1"/>
</dbReference>
<dbReference type="InterPro" id="IPR023394">
    <property type="entry name" value="Sec7_C_sf"/>
</dbReference>
<dbReference type="CDD" id="cd00171">
    <property type="entry name" value="Sec7"/>
    <property type="match status" value="1"/>
</dbReference>
<evidence type="ECO:0000313" key="5">
    <source>
        <dbReference type="EMBL" id="KAK9763124.1"/>
    </source>
</evidence>
<dbReference type="PANTHER" id="PTHR10663">
    <property type="entry name" value="GUANYL-NUCLEOTIDE EXCHANGE FACTOR"/>
    <property type="match status" value="1"/>
</dbReference>
<name>A0ABR2WNP3_9FUNG</name>
<evidence type="ECO:0000256" key="1">
    <source>
        <dbReference type="ARBA" id="ARBA00022448"/>
    </source>
</evidence>
<dbReference type="InterPro" id="IPR035999">
    <property type="entry name" value="Sec7_dom_sf"/>
</dbReference>
<dbReference type="SMART" id="SM00222">
    <property type="entry name" value="Sec7"/>
    <property type="match status" value="1"/>
</dbReference>
<keyword evidence="1" id="KW-0813">Transport</keyword>
<feature type="non-terminal residue" evidence="5">
    <location>
        <position position="1007"/>
    </location>
</feature>
<feature type="compositionally biased region" description="Basic and acidic residues" evidence="3">
    <location>
        <begin position="749"/>
        <end position="763"/>
    </location>
</feature>
<reference evidence="5 6" key="1">
    <citation type="submission" date="2023-04" db="EMBL/GenBank/DDBJ databases">
        <title>Genome of Basidiobolus ranarum AG-B5.</title>
        <authorList>
            <person name="Stajich J.E."/>
            <person name="Carter-House D."/>
            <person name="Gryganskyi A."/>
        </authorList>
    </citation>
    <scope>NUCLEOTIDE SEQUENCE [LARGE SCALE GENOMIC DNA]</scope>
    <source>
        <strain evidence="5 6">AG-B5</strain>
    </source>
</reference>
<dbReference type="PROSITE" id="PS50190">
    <property type="entry name" value="SEC7"/>
    <property type="match status" value="1"/>
</dbReference>
<accession>A0ABR2WNP3</accession>
<organism evidence="5 6">
    <name type="scientific">Basidiobolus ranarum</name>
    <dbReference type="NCBI Taxonomy" id="34480"/>
    <lineage>
        <taxon>Eukaryota</taxon>
        <taxon>Fungi</taxon>
        <taxon>Fungi incertae sedis</taxon>
        <taxon>Zoopagomycota</taxon>
        <taxon>Entomophthoromycotina</taxon>
        <taxon>Basidiobolomycetes</taxon>
        <taxon>Basidiobolales</taxon>
        <taxon>Basidiobolaceae</taxon>
        <taxon>Basidiobolus</taxon>
    </lineage>
</organism>
<feature type="region of interest" description="Disordered" evidence="3">
    <location>
        <begin position="384"/>
        <end position="440"/>
    </location>
</feature>
<feature type="compositionally biased region" description="Polar residues" evidence="3">
    <location>
        <begin position="290"/>
        <end position="308"/>
    </location>
</feature>
<feature type="compositionally biased region" description="Basic and acidic residues" evidence="3">
    <location>
        <begin position="309"/>
        <end position="321"/>
    </location>
</feature>
<feature type="compositionally biased region" description="Polar residues" evidence="3">
    <location>
        <begin position="338"/>
        <end position="347"/>
    </location>
</feature>
<feature type="region of interest" description="Disordered" evidence="3">
    <location>
        <begin position="667"/>
        <end position="691"/>
    </location>
</feature>
<feature type="compositionally biased region" description="Basic and acidic residues" evidence="3">
    <location>
        <begin position="270"/>
        <end position="288"/>
    </location>
</feature>
<comment type="caution">
    <text evidence="5">The sequence shown here is derived from an EMBL/GenBank/DDBJ whole genome shotgun (WGS) entry which is preliminary data.</text>
</comment>
<dbReference type="Gene3D" id="1.10.1000.11">
    <property type="entry name" value="Arf Nucleotide-binding Site Opener,domain 2"/>
    <property type="match status" value="1"/>
</dbReference>
<dbReference type="InterPro" id="IPR032629">
    <property type="entry name" value="DCB_dom"/>
</dbReference>
<feature type="region of interest" description="Disordered" evidence="3">
    <location>
        <begin position="267"/>
        <end position="353"/>
    </location>
</feature>
<sequence>MSETATGPPSPTASTATDISSSTAASKSHLAAGALFIINALEKLQKLKQTKKNKQLDEAVTKALDVIRNYPDASVCTASDSETLFLPLKMACETGAINLIIIAIDCLGSLITYNYIINGETTSVIAPTSPRTSTAEVTSEVIEGQSKVSLEDSAGDLPPVGQIPLTDQLIDLVCDCFAGENTNEKIQLQIIKALLAAITSDTFSIHQRVLLKAVRTTYNIFLLSRDPVNQTIAQGTLTQMVHAIFARIRMKKDAKSNGDLDPAAHTAKLVRSDSGQDVKDIPSTHDSGDLSISTSDTADLENKLSSTTIEDKQESSVEGEKSPNVTASSDIEGKDESSSPVESSLAHTTPEHEQIKSISDEFANIDDDGLVDIPLDSNIEKSADVADVKVEAPTENSALDESTPHTVSETSENQPQPANSDEEQSSHEHKKSDSISSAFKDNEIAKSMATTQDDLPKEHENVENQSAPLNDLEVRDAYLLFRALCRLSMKPITTDGASDVKSLSMRSKLLSLHLILTIITSHLEIFASSNVGFITYTDNNQPVHVTLLTSVKQYLCLSLSRNLTSTVSGVFEVSLEIFLKLLQGLRMLLKKEIEVFFKEIFLPILEMRSASFHQRLALLGVLESICNDPQTLVEIYLNYDCDKEALDNIYERLVNVISKITTIHTAPSPPGSSYPSQHPNSTSPSNGLIQPSLTTTSFNNTLASQLQNQGNENDIRQKALECLVAVLRSLTTWSDKGLMMSEGENGTFDDDKLGRSSPRKSEDVYEINTGSVAELNGYSSPSPVLSTSAPSVRSLALDDPSQFENLKHRKQVLQQGIQMFNWRPKKGLSFLLDTHCIENSEAKTIARFLLRSEGVNKTTLGEFLGEGSEENILIMHAFVDSLNFSKMHFVDALRKFLQPFRLPGEAQKIDRFMLKFAERYVIGNAGVFANADTAYVLAYSVIMLNTDLHNPQVKNRMTKAEFLKNNAGIDDKADLPDKFLEEIYDDISKNEIRIKDEKGIFPNSSSN</sequence>
<dbReference type="Pfam" id="PF01369">
    <property type="entry name" value="Sec7"/>
    <property type="match status" value="1"/>
</dbReference>
<keyword evidence="6" id="KW-1185">Reference proteome</keyword>